<protein>
    <submittedName>
        <fullName evidence="3">PM-Scl autoantigen-like protein</fullName>
    </submittedName>
</protein>
<evidence type="ECO:0000313" key="3">
    <source>
        <dbReference type="EMBL" id="JAA91590.1"/>
    </source>
</evidence>
<dbReference type="GO" id="GO:0071039">
    <property type="term" value="P:nuclear polyadenylation-dependent CUT catabolic process"/>
    <property type="evidence" value="ECO:0007669"/>
    <property type="project" value="TreeGrafter"/>
</dbReference>
<dbReference type="Gene3D" id="3.30.420.10">
    <property type="entry name" value="Ribonuclease H-like superfamily/Ribonuclease H"/>
    <property type="match status" value="1"/>
</dbReference>
<dbReference type="PANTHER" id="PTHR12124">
    <property type="entry name" value="POLYMYOSITIS/SCLERODERMA AUTOANTIGEN-RELATED"/>
    <property type="match status" value="1"/>
</dbReference>
<dbReference type="GO" id="GO:0071038">
    <property type="term" value="P:TRAMP-dependent tRNA surveillance pathway"/>
    <property type="evidence" value="ECO:0007669"/>
    <property type="project" value="TreeGrafter"/>
</dbReference>
<dbReference type="AlphaFoldDB" id="S4PRA6"/>
<dbReference type="InterPro" id="IPR002562">
    <property type="entry name" value="3'-5'_exonuclease_dom"/>
</dbReference>
<dbReference type="GO" id="GO:0071051">
    <property type="term" value="P:poly(A)-dependent snoRNA 3'-end processing"/>
    <property type="evidence" value="ECO:0007669"/>
    <property type="project" value="TreeGrafter"/>
</dbReference>
<feature type="domain" description="3'-5' exonuclease" evidence="1">
    <location>
        <begin position="202"/>
        <end position="301"/>
    </location>
</feature>
<name>S4PRA6_9NEOP</name>
<dbReference type="GO" id="GO:0071040">
    <property type="term" value="P:nuclear polyadenylation-dependent antisense transcript catabolic process"/>
    <property type="evidence" value="ECO:0007669"/>
    <property type="project" value="TreeGrafter"/>
</dbReference>
<dbReference type="InterPro" id="IPR036397">
    <property type="entry name" value="RNaseH_sf"/>
</dbReference>
<dbReference type="GO" id="GO:0003727">
    <property type="term" value="F:single-stranded RNA binding"/>
    <property type="evidence" value="ECO:0007669"/>
    <property type="project" value="TreeGrafter"/>
</dbReference>
<feature type="non-terminal residue" evidence="3">
    <location>
        <position position="301"/>
    </location>
</feature>
<dbReference type="GO" id="GO:0071036">
    <property type="term" value="P:nuclear polyadenylation-dependent snoRNA catabolic process"/>
    <property type="evidence" value="ECO:0007669"/>
    <property type="project" value="TreeGrafter"/>
</dbReference>
<dbReference type="InterPro" id="IPR012337">
    <property type="entry name" value="RNaseH-like_sf"/>
</dbReference>
<dbReference type="GO" id="GO:0000467">
    <property type="term" value="P:exonucleolytic trimming to generate mature 3'-end of 5.8S rRNA from tricistronic rRNA transcript (SSU-rRNA, 5.8S rRNA, LSU-rRNA)"/>
    <property type="evidence" value="ECO:0007669"/>
    <property type="project" value="InterPro"/>
</dbReference>
<dbReference type="GO" id="GO:0071044">
    <property type="term" value="P:histone mRNA catabolic process"/>
    <property type="evidence" value="ECO:0007669"/>
    <property type="project" value="TreeGrafter"/>
</dbReference>
<feature type="domain" description="Exosome-associated factor Rrp6 N-terminal" evidence="2">
    <location>
        <begin position="3"/>
        <end position="85"/>
    </location>
</feature>
<organism evidence="3">
    <name type="scientific">Pararge aegeria</name>
    <name type="common">speckled wood butterfly</name>
    <dbReference type="NCBI Taxonomy" id="116150"/>
    <lineage>
        <taxon>Eukaryota</taxon>
        <taxon>Metazoa</taxon>
        <taxon>Ecdysozoa</taxon>
        <taxon>Arthropoda</taxon>
        <taxon>Hexapoda</taxon>
        <taxon>Insecta</taxon>
        <taxon>Pterygota</taxon>
        <taxon>Neoptera</taxon>
        <taxon>Endopterygota</taxon>
        <taxon>Lepidoptera</taxon>
        <taxon>Glossata</taxon>
        <taxon>Ditrysia</taxon>
        <taxon>Papilionoidea</taxon>
        <taxon>Nymphalidae</taxon>
        <taxon>Satyrinae</taxon>
        <taxon>Satyrini</taxon>
        <taxon>Parargina</taxon>
        <taxon>Pararge</taxon>
    </lineage>
</organism>
<proteinExistence type="predicted"/>
<dbReference type="EMBL" id="GAIX01000970">
    <property type="protein sequence ID" value="JAA91590.1"/>
    <property type="molecule type" value="Transcribed_RNA"/>
</dbReference>
<dbReference type="GO" id="GO:0000175">
    <property type="term" value="F:3'-5'-RNA exonuclease activity"/>
    <property type="evidence" value="ECO:0007669"/>
    <property type="project" value="InterPro"/>
</dbReference>
<dbReference type="SUPFAM" id="SSF53098">
    <property type="entry name" value="Ribonuclease H-like"/>
    <property type="match status" value="1"/>
</dbReference>
<sequence length="301" mass="34602">MCRTIRLSNSLPIGISYKKYEGIPDFNTVTKKFNQNVVYQLNSILVTELPAFKLRENDIEFNMERLTGANDSILDRIYSNIDCLNKGIEPTKHNDFYNPIITTIQVGSTTFTGGKNIILPQLLFKDKVDNSSSLWVPKISDKPNNIKPLALQIHYNDCGEAIGYEHPYETELSLFKPRPEWLERDVEELHMPPPPEETKLTYVSTEEELNELLKHLETVEELGVDLEHHNYRSFQGFTCLIQITTVGGDYVVDALGLREHLHKLNEVFTNPKILKIFHGANNDVQWLQRDFGVYVVGMFDT</sequence>
<reference evidence="3" key="1">
    <citation type="journal article" date="2013" name="BMC Genomics">
        <title>Unscrambling butterfly oogenesis.</title>
        <authorList>
            <person name="Carter J.M."/>
            <person name="Baker S.C."/>
            <person name="Pink R."/>
            <person name="Carter D.R."/>
            <person name="Collins A."/>
            <person name="Tomlin J."/>
            <person name="Gibbs M."/>
            <person name="Breuker C.J."/>
        </authorList>
    </citation>
    <scope>NUCLEOTIDE SEQUENCE</scope>
    <source>
        <tissue evidence="3">Ovary</tissue>
    </source>
</reference>
<dbReference type="GO" id="GO:0071035">
    <property type="term" value="P:nuclear polyadenylation-dependent rRNA catabolic process"/>
    <property type="evidence" value="ECO:0007669"/>
    <property type="project" value="TreeGrafter"/>
</dbReference>
<accession>S4PRA6</accession>
<dbReference type="GO" id="GO:0071037">
    <property type="term" value="P:nuclear polyadenylation-dependent snRNA catabolic process"/>
    <property type="evidence" value="ECO:0007669"/>
    <property type="project" value="TreeGrafter"/>
</dbReference>
<dbReference type="Pfam" id="PF08066">
    <property type="entry name" value="PMC2NT"/>
    <property type="match status" value="1"/>
</dbReference>
<dbReference type="GO" id="GO:0000176">
    <property type="term" value="C:nuclear exosome (RNase complex)"/>
    <property type="evidence" value="ECO:0007669"/>
    <property type="project" value="InterPro"/>
</dbReference>
<dbReference type="Pfam" id="PF01612">
    <property type="entry name" value="DNA_pol_A_exo1"/>
    <property type="match status" value="1"/>
</dbReference>
<dbReference type="InterPro" id="IPR012588">
    <property type="entry name" value="Exosome-assoc_fac_Rrp6_N"/>
</dbReference>
<dbReference type="GO" id="GO:0005730">
    <property type="term" value="C:nucleolus"/>
    <property type="evidence" value="ECO:0007669"/>
    <property type="project" value="TreeGrafter"/>
</dbReference>
<dbReference type="PANTHER" id="PTHR12124:SF47">
    <property type="entry name" value="EXOSOME COMPONENT 10"/>
    <property type="match status" value="1"/>
</dbReference>
<dbReference type="InterPro" id="IPR045092">
    <property type="entry name" value="Rrp6-like"/>
</dbReference>
<evidence type="ECO:0000259" key="2">
    <source>
        <dbReference type="Pfam" id="PF08066"/>
    </source>
</evidence>
<evidence type="ECO:0000259" key="1">
    <source>
        <dbReference type="Pfam" id="PF01612"/>
    </source>
</evidence>
<reference evidence="3" key="2">
    <citation type="submission" date="2013-05" db="EMBL/GenBank/DDBJ databases">
        <authorList>
            <person name="Carter J.-M."/>
            <person name="Baker S.C."/>
            <person name="Pink R."/>
            <person name="Carter D.R.F."/>
            <person name="Collins A."/>
            <person name="Tomlin J."/>
            <person name="Gibbs M."/>
            <person name="Breuker C.J."/>
        </authorList>
    </citation>
    <scope>NUCLEOTIDE SEQUENCE</scope>
    <source>
        <tissue evidence="3">Ovary</tissue>
    </source>
</reference>